<sequence>MKIGQAEMKKCKEELKNQIEDQVERQFGEIKDHVNSFIGRIEDVQSVEKEIGEVKDEVQRKIEEVQGMIVEEKGEVQRKISDLDKRFSDLEIRPNNFPVSPEAKYSRPTIKPLTFDGQTPWIVFQTQFDVVRSTTGWTDFEKASQLVAYL</sequence>
<gene>
    <name evidence="2" type="ORF">AVEN_117748_1</name>
</gene>
<comment type="caution">
    <text evidence="2">The sequence shown here is derived from an EMBL/GenBank/DDBJ whole genome shotgun (WGS) entry which is preliminary data.</text>
</comment>
<evidence type="ECO:0000313" key="2">
    <source>
        <dbReference type="EMBL" id="GBL88144.1"/>
    </source>
</evidence>
<reference evidence="2 3" key="1">
    <citation type="journal article" date="2019" name="Sci. Rep.">
        <title>Orb-weaving spider Araneus ventricosus genome elucidates the spidroin gene catalogue.</title>
        <authorList>
            <person name="Kono N."/>
            <person name="Nakamura H."/>
            <person name="Ohtoshi R."/>
            <person name="Moran D.A.P."/>
            <person name="Shinohara A."/>
            <person name="Yoshida Y."/>
            <person name="Fujiwara M."/>
            <person name="Mori M."/>
            <person name="Tomita M."/>
            <person name="Arakawa K."/>
        </authorList>
    </citation>
    <scope>NUCLEOTIDE SEQUENCE [LARGE SCALE GENOMIC DNA]</scope>
</reference>
<proteinExistence type="predicted"/>
<evidence type="ECO:0000256" key="1">
    <source>
        <dbReference type="SAM" id="Coils"/>
    </source>
</evidence>
<dbReference type="AlphaFoldDB" id="A0A4Y2BAL2"/>
<organism evidence="2 3">
    <name type="scientific">Araneus ventricosus</name>
    <name type="common">Orbweaver spider</name>
    <name type="synonym">Epeira ventricosa</name>
    <dbReference type="NCBI Taxonomy" id="182803"/>
    <lineage>
        <taxon>Eukaryota</taxon>
        <taxon>Metazoa</taxon>
        <taxon>Ecdysozoa</taxon>
        <taxon>Arthropoda</taxon>
        <taxon>Chelicerata</taxon>
        <taxon>Arachnida</taxon>
        <taxon>Araneae</taxon>
        <taxon>Araneomorphae</taxon>
        <taxon>Entelegynae</taxon>
        <taxon>Araneoidea</taxon>
        <taxon>Araneidae</taxon>
        <taxon>Araneus</taxon>
    </lineage>
</organism>
<feature type="coiled-coil region" evidence="1">
    <location>
        <begin position="1"/>
        <end position="75"/>
    </location>
</feature>
<protein>
    <submittedName>
        <fullName evidence="2">Uncharacterized protein</fullName>
    </submittedName>
</protein>
<dbReference type="OrthoDB" id="8300685at2759"/>
<name>A0A4Y2BAL2_ARAVE</name>
<dbReference type="EMBL" id="BGPR01000058">
    <property type="protein sequence ID" value="GBL88144.1"/>
    <property type="molecule type" value="Genomic_DNA"/>
</dbReference>
<accession>A0A4Y2BAL2</accession>
<keyword evidence="1" id="KW-0175">Coiled coil</keyword>
<evidence type="ECO:0000313" key="3">
    <source>
        <dbReference type="Proteomes" id="UP000499080"/>
    </source>
</evidence>
<keyword evidence="3" id="KW-1185">Reference proteome</keyword>
<dbReference type="Proteomes" id="UP000499080">
    <property type="component" value="Unassembled WGS sequence"/>
</dbReference>